<protein>
    <submittedName>
        <fullName evidence="2">Uncharacterized protein</fullName>
    </submittedName>
</protein>
<reference evidence="2" key="1">
    <citation type="submission" date="2023-08" db="EMBL/GenBank/DDBJ databases">
        <authorList>
            <person name="Audoor S."/>
            <person name="Bilcke G."/>
        </authorList>
    </citation>
    <scope>NUCLEOTIDE SEQUENCE</scope>
</reference>
<organism evidence="2 3">
    <name type="scientific">Cylindrotheca closterium</name>
    <dbReference type="NCBI Taxonomy" id="2856"/>
    <lineage>
        <taxon>Eukaryota</taxon>
        <taxon>Sar</taxon>
        <taxon>Stramenopiles</taxon>
        <taxon>Ochrophyta</taxon>
        <taxon>Bacillariophyta</taxon>
        <taxon>Bacillariophyceae</taxon>
        <taxon>Bacillariophycidae</taxon>
        <taxon>Bacillariales</taxon>
        <taxon>Bacillariaceae</taxon>
        <taxon>Cylindrotheca</taxon>
    </lineage>
</organism>
<keyword evidence="3" id="KW-1185">Reference proteome</keyword>
<feature type="compositionally biased region" description="Low complexity" evidence="1">
    <location>
        <begin position="75"/>
        <end position="89"/>
    </location>
</feature>
<name>A0AAD2CCK6_9STRA</name>
<evidence type="ECO:0000313" key="2">
    <source>
        <dbReference type="EMBL" id="CAJ1929372.1"/>
    </source>
</evidence>
<gene>
    <name evidence="2" type="ORF">CYCCA115_LOCUS1667</name>
</gene>
<accession>A0AAD2CCK6</accession>
<proteinExistence type="predicted"/>
<dbReference type="Proteomes" id="UP001295423">
    <property type="component" value="Unassembled WGS sequence"/>
</dbReference>
<comment type="caution">
    <text evidence="2">The sequence shown here is derived from an EMBL/GenBank/DDBJ whole genome shotgun (WGS) entry which is preliminary data.</text>
</comment>
<dbReference type="EMBL" id="CAKOGP040000080">
    <property type="protein sequence ID" value="CAJ1929372.1"/>
    <property type="molecule type" value="Genomic_DNA"/>
</dbReference>
<sequence>MGPQNQSNVERHESKKSEALSLFMRNLIANASKIEVVSDNAKKGASDCKIKQHCNRLSIRRIQRWNGGCRAGGIATSPASSTSRSNTAANDLPQRRKSVERRDSSSSEFSWAQLNGSASDDSSRLALEVCGEILRCWKAIPVKNAKQVDRMVV</sequence>
<evidence type="ECO:0000256" key="1">
    <source>
        <dbReference type="SAM" id="MobiDB-lite"/>
    </source>
</evidence>
<evidence type="ECO:0000313" key="3">
    <source>
        <dbReference type="Proteomes" id="UP001295423"/>
    </source>
</evidence>
<feature type="region of interest" description="Disordered" evidence="1">
    <location>
        <begin position="73"/>
        <end position="106"/>
    </location>
</feature>
<dbReference type="AlphaFoldDB" id="A0AAD2CCK6"/>